<dbReference type="Proteomes" id="UP001432322">
    <property type="component" value="Unassembled WGS sequence"/>
</dbReference>
<evidence type="ECO:0000256" key="6">
    <source>
        <dbReference type="ARBA" id="ARBA00038491"/>
    </source>
</evidence>
<comment type="cofactor">
    <cofactor evidence="2">
        <name>Mg(2+)</name>
        <dbReference type="ChEBI" id="CHEBI:18420"/>
    </cofactor>
</comment>
<evidence type="ECO:0000313" key="8">
    <source>
        <dbReference type="EMBL" id="GMT10640.1"/>
    </source>
</evidence>
<dbReference type="GO" id="GO:0031123">
    <property type="term" value="P:RNA 3'-end processing"/>
    <property type="evidence" value="ECO:0007669"/>
    <property type="project" value="TreeGrafter"/>
</dbReference>
<feature type="non-terminal residue" evidence="8">
    <location>
        <position position="1"/>
    </location>
</feature>
<keyword evidence="4" id="KW-0479">Metal-binding</keyword>
<reference evidence="8" key="1">
    <citation type="submission" date="2023-10" db="EMBL/GenBank/DDBJ databases">
        <title>Genome assembly of Pristionchus species.</title>
        <authorList>
            <person name="Yoshida K."/>
            <person name="Sommer R.J."/>
        </authorList>
    </citation>
    <scope>NUCLEOTIDE SEQUENCE</scope>
    <source>
        <strain evidence="8">RS5133</strain>
    </source>
</reference>
<comment type="caution">
    <text evidence="8">The sequence shown here is derived from an EMBL/GenBank/DDBJ whole genome shotgun (WGS) entry which is preliminary data.</text>
</comment>
<dbReference type="PANTHER" id="PTHR12271">
    <property type="entry name" value="POLY A POLYMERASE CID PAP -RELATED"/>
    <property type="match status" value="1"/>
</dbReference>
<dbReference type="GO" id="GO:0046872">
    <property type="term" value="F:metal ion binding"/>
    <property type="evidence" value="ECO:0007669"/>
    <property type="project" value="UniProtKB-KW"/>
</dbReference>
<evidence type="ECO:0000256" key="3">
    <source>
        <dbReference type="ARBA" id="ARBA00022679"/>
    </source>
</evidence>
<evidence type="ECO:0000256" key="2">
    <source>
        <dbReference type="ARBA" id="ARBA00001946"/>
    </source>
</evidence>
<dbReference type="PANTHER" id="PTHR12271:SF40">
    <property type="entry name" value="POLY(A) RNA POLYMERASE GLD2"/>
    <property type="match status" value="1"/>
</dbReference>
<comment type="cofactor">
    <cofactor evidence="1">
        <name>Mn(2+)</name>
        <dbReference type="ChEBI" id="CHEBI:29035"/>
    </cofactor>
</comment>
<dbReference type="Gene3D" id="3.30.460.10">
    <property type="entry name" value="Beta Polymerase, domain 2"/>
    <property type="match status" value="1"/>
</dbReference>
<dbReference type="InterPro" id="IPR002058">
    <property type="entry name" value="PAP_assoc"/>
</dbReference>
<evidence type="ECO:0000313" key="9">
    <source>
        <dbReference type="Proteomes" id="UP001432322"/>
    </source>
</evidence>
<name>A0AAV5UTT0_9BILA</name>
<feature type="domain" description="PAP-associated" evidence="7">
    <location>
        <begin position="241"/>
        <end position="288"/>
    </location>
</feature>
<comment type="similarity">
    <text evidence="6">Belongs to the DNA polymerase type-B-like family. GLD2 subfamily.</text>
</comment>
<evidence type="ECO:0000259" key="7">
    <source>
        <dbReference type="Pfam" id="PF03828"/>
    </source>
</evidence>
<keyword evidence="5" id="KW-0460">Magnesium</keyword>
<dbReference type="AlphaFoldDB" id="A0AAV5UTT0"/>
<dbReference type="Gene3D" id="1.10.1410.10">
    <property type="match status" value="1"/>
</dbReference>
<gene>
    <name evidence="8" type="ORF">PFISCL1PPCAC_1937</name>
</gene>
<evidence type="ECO:0000256" key="1">
    <source>
        <dbReference type="ARBA" id="ARBA00001936"/>
    </source>
</evidence>
<organism evidence="8 9">
    <name type="scientific">Pristionchus fissidentatus</name>
    <dbReference type="NCBI Taxonomy" id="1538716"/>
    <lineage>
        <taxon>Eukaryota</taxon>
        <taxon>Metazoa</taxon>
        <taxon>Ecdysozoa</taxon>
        <taxon>Nematoda</taxon>
        <taxon>Chromadorea</taxon>
        <taxon>Rhabditida</taxon>
        <taxon>Rhabditina</taxon>
        <taxon>Diplogasteromorpha</taxon>
        <taxon>Diplogasteroidea</taxon>
        <taxon>Neodiplogasteridae</taxon>
        <taxon>Pristionchus</taxon>
    </lineage>
</organism>
<evidence type="ECO:0000256" key="5">
    <source>
        <dbReference type="ARBA" id="ARBA00022842"/>
    </source>
</evidence>
<evidence type="ECO:0000256" key="4">
    <source>
        <dbReference type="ARBA" id="ARBA00022723"/>
    </source>
</evidence>
<proteinExistence type="inferred from homology"/>
<dbReference type="EMBL" id="BTSY01000001">
    <property type="protein sequence ID" value="GMT10640.1"/>
    <property type="molecule type" value="Genomic_DNA"/>
</dbReference>
<dbReference type="Pfam" id="PF03828">
    <property type="entry name" value="PAP_assoc"/>
    <property type="match status" value="1"/>
</dbReference>
<keyword evidence="9" id="KW-1185">Reference proteome</keyword>
<accession>A0AAV5UTT0</accession>
<keyword evidence="3" id="KW-0808">Transferase</keyword>
<dbReference type="GO" id="GO:1990817">
    <property type="term" value="F:poly(A) RNA polymerase activity"/>
    <property type="evidence" value="ECO:0007669"/>
    <property type="project" value="TreeGrafter"/>
</dbReference>
<dbReference type="InterPro" id="IPR043519">
    <property type="entry name" value="NT_sf"/>
</dbReference>
<protein>
    <recommendedName>
        <fullName evidence="7">PAP-associated domain-containing protein</fullName>
    </recommendedName>
</protein>
<dbReference type="SUPFAM" id="SSF81631">
    <property type="entry name" value="PAP/OAS1 substrate-binding domain"/>
    <property type="match status" value="1"/>
</dbReference>
<sequence>VTNLWSQSSEILEWEGKNSSEMDRLNYRIEQFLCASVTRDEQNNRKLKMLSHLRGLLSKVMEETKSTLDLTGSSFCNLSALNSNLDVFIESSKGRVDQELFINALKKEGVIIRKFSGVGSFHTEITNEITDGRSMDVSFHVNPPTRYMSSVYRMADNQDERVAALAMTLKAWRILDASCITAKLKSYHLMIMLIHFLQCGVSPPVLPSLSLHYPILHPTSYRLHINDVVHPVPCENLQSNASLLIGFFTYFSQFEFDEYVISIREGCLYKRNLMVDRENKRMLIEHPFYAFQSKPNDVVSPVDFAPVRAACKRALTSLTTTFNLPSVPNL</sequence>